<keyword evidence="11" id="KW-1185">Reference proteome</keyword>
<evidence type="ECO:0000256" key="7">
    <source>
        <dbReference type="PIRSR" id="PIRSR600760-2"/>
    </source>
</evidence>
<feature type="binding site" evidence="7">
    <location>
        <position position="152"/>
    </location>
    <ligand>
        <name>Mg(2+)</name>
        <dbReference type="ChEBI" id="CHEBI:18420"/>
        <label>1</label>
        <note>catalytic</note>
    </ligand>
</feature>
<gene>
    <name evidence="10" type="ORF">CYMTET_22858</name>
</gene>
<evidence type="ECO:0000256" key="6">
    <source>
        <dbReference type="ARBA" id="ARBA00022842"/>
    </source>
</evidence>
<dbReference type="PANTHER" id="PTHR20854">
    <property type="entry name" value="INOSITOL MONOPHOSPHATASE"/>
    <property type="match status" value="1"/>
</dbReference>
<protein>
    <recommendedName>
        <fullName evidence="8">Inositol-1-monophosphatase</fullName>
        <ecNumber evidence="8">3.1.3.25</ecNumber>
    </recommendedName>
</protein>
<evidence type="ECO:0000256" key="1">
    <source>
        <dbReference type="ARBA" id="ARBA00001033"/>
    </source>
</evidence>
<dbReference type="Gene3D" id="3.30.540.10">
    <property type="entry name" value="Fructose-1,6-Bisphosphatase, subunit A, domain 1"/>
    <property type="match status" value="1"/>
</dbReference>
<comment type="catalytic activity">
    <reaction evidence="1 8">
        <text>a myo-inositol phosphate + H2O = myo-inositol + phosphate</text>
        <dbReference type="Rhea" id="RHEA:24056"/>
        <dbReference type="ChEBI" id="CHEBI:15377"/>
        <dbReference type="ChEBI" id="CHEBI:17268"/>
        <dbReference type="ChEBI" id="CHEBI:43474"/>
        <dbReference type="ChEBI" id="CHEBI:84139"/>
        <dbReference type="EC" id="3.1.3.25"/>
    </reaction>
</comment>
<evidence type="ECO:0000256" key="5">
    <source>
        <dbReference type="ARBA" id="ARBA00022801"/>
    </source>
</evidence>
<dbReference type="Pfam" id="PF00459">
    <property type="entry name" value="Inositol_P"/>
    <property type="match status" value="1"/>
</dbReference>
<dbReference type="SUPFAM" id="SSF56655">
    <property type="entry name" value="Carbohydrate phosphatase"/>
    <property type="match status" value="1"/>
</dbReference>
<dbReference type="GO" id="GO:0007165">
    <property type="term" value="P:signal transduction"/>
    <property type="evidence" value="ECO:0007669"/>
    <property type="project" value="TreeGrafter"/>
</dbReference>
<dbReference type="EC" id="3.1.3.25" evidence="8"/>
<proteinExistence type="inferred from homology"/>
<dbReference type="InterPro" id="IPR000760">
    <property type="entry name" value="Inositol_monophosphatase-like"/>
</dbReference>
<keyword evidence="4 7" id="KW-0479">Metal-binding</keyword>
<evidence type="ECO:0000313" key="11">
    <source>
        <dbReference type="Proteomes" id="UP001190700"/>
    </source>
</evidence>
<dbReference type="Proteomes" id="UP001190700">
    <property type="component" value="Unassembled WGS sequence"/>
</dbReference>
<reference evidence="10 11" key="1">
    <citation type="journal article" date="2015" name="Genome Biol. Evol.">
        <title>Comparative Genomics of a Bacterivorous Green Alga Reveals Evolutionary Causalities and Consequences of Phago-Mixotrophic Mode of Nutrition.</title>
        <authorList>
            <person name="Burns J.A."/>
            <person name="Paasch A."/>
            <person name="Narechania A."/>
            <person name="Kim E."/>
        </authorList>
    </citation>
    <scope>NUCLEOTIDE SEQUENCE [LARGE SCALE GENOMIC DNA]</scope>
    <source>
        <strain evidence="10 11">PLY_AMNH</strain>
    </source>
</reference>
<evidence type="ECO:0000256" key="2">
    <source>
        <dbReference type="ARBA" id="ARBA00001946"/>
    </source>
</evidence>
<dbReference type="GO" id="GO:0046872">
    <property type="term" value="F:metal ion binding"/>
    <property type="evidence" value="ECO:0007669"/>
    <property type="project" value="UniProtKB-KW"/>
</dbReference>
<dbReference type="InterPro" id="IPR033942">
    <property type="entry name" value="IMPase"/>
</dbReference>
<feature type="binding site" evidence="7">
    <location>
        <position position="181"/>
    </location>
    <ligand>
        <name>Mg(2+)</name>
        <dbReference type="ChEBI" id="CHEBI:18420"/>
        <label>1</label>
        <note>catalytic</note>
    </ligand>
</feature>
<keyword evidence="5 8" id="KW-0378">Hydrolase</keyword>
<dbReference type="GO" id="GO:0006020">
    <property type="term" value="P:inositol metabolic process"/>
    <property type="evidence" value="ECO:0007669"/>
    <property type="project" value="TreeGrafter"/>
</dbReference>
<dbReference type="GO" id="GO:0046854">
    <property type="term" value="P:phosphatidylinositol phosphate biosynthetic process"/>
    <property type="evidence" value="ECO:0007669"/>
    <property type="project" value="InterPro"/>
</dbReference>
<evidence type="ECO:0000313" key="10">
    <source>
        <dbReference type="EMBL" id="KAK3268650.1"/>
    </source>
</evidence>
<evidence type="ECO:0000256" key="4">
    <source>
        <dbReference type="ARBA" id="ARBA00022723"/>
    </source>
</evidence>
<keyword evidence="6 7" id="KW-0460">Magnesium</keyword>
<feature type="binding site" evidence="7">
    <location>
        <position position="309"/>
    </location>
    <ligand>
        <name>Mg(2+)</name>
        <dbReference type="ChEBI" id="CHEBI:18420"/>
        <label>1</label>
        <note>catalytic</note>
    </ligand>
</feature>
<accession>A0AAE0FZX0</accession>
<dbReference type="GO" id="GO:0008934">
    <property type="term" value="F:inositol monophosphate 1-phosphatase activity"/>
    <property type="evidence" value="ECO:0007669"/>
    <property type="project" value="InterPro"/>
</dbReference>
<sequence length="364" mass="38347">MSCTAGINCLADLRHRRERPRRRSPESRFSPFSSSSLTASCSSRHAAKLSAALKPTSLLKNRSPAAGKTLRCAREATPLESDTTSQFLDEVLQVAVKVAVAGGAVVREKVGADVIKTKANPRDLLTEVDGEVQQLIEAQVRTFFPEHGFLGEESVPPGALASAAAIDSLLTSGPEWLWIVDPIDGTTNFVHGMPMSAISIGVSFRGEVVAAVILDPFREECFSARLGGGAFLNGKEIRVGEQTSAGEAVVATGYAPNPAAAGPLLRGMTALATLPVRSMRMLGSAAVMFAWVACGRLTAYFEADLSCWDIAGGALLVKEAGGLITDLDGSQYTLRTRAVLASNNCTHNELIGALQEANCTGLDS</sequence>
<dbReference type="PRINTS" id="PR00377">
    <property type="entry name" value="IMPHPHTASES"/>
</dbReference>
<dbReference type="Gene3D" id="3.40.190.80">
    <property type="match status" value="1"/>
</dbReference>
<dbReference type="AlphaFoldDB" id="A0AAE0FZX0"/>
<organism evidence="10 11">
    <name type="scientific">Cymbomonas tetramitiformis</name>
    <dbReference type="NCBI Taxonomy" id="36881"/>
    <lineage>
        <taxon>Eukaryota</taxon>
        <taxon>Viridiplantae</taxon>
        <taxon>Chlorophyta</taxon>
        <taxon>Pyramimonadophyceae</taxon>
        <taxon>Pyramimonadales</taxon>
        <taxon>Pyramimonadaceae</taxon>
        <taxon>Cymbomonas</taxon>
    </lineage>
</organism>
<evidence type="ECO:0000256" key="3">
    <source>
        <dbReference type="ARBA" id="ARBA00009759"/>
    </source>
</evidence>
<dbReference type="CDD" id="cd01639">
    <property type="entry name" value="IMPase"/>
    <property type="match status" value="1"/>
</dbReference>
<dbReference type="InterPro" id="IPR020583">
    <property type="entry name" value="Inositol_monoP_metal-BS"/>
</dbReference>
<comment type="cofactor">
    <cofactor evidence="2 7 8">
        <name>Mg(2+)</name>
        <dbReference type="ChEBI" id="CHEBI:18420"/>
    </cofactor>
</comment>
<dbReference type="PROSITE" id="PS00630">
    <property type="entry name" value="IMP_2"/>
    <property type="match status" value="1"/>
</dbReference>
<feature type="binding site" evidence="7">
    <location>
        <position position="184"/>
    </location>
    <ligand>
        <name>Mg(2+)</name>
        <dbReference type="ChEBI" id="CHEBI:18420"/>
        <label>1</label>
        <note>catalytic</note>
    </ligand>
</feature>
<comment type="similarity">
    <text evidence="3 8">Belongs to the inositol monophosphatase superfamily.</text>
</comment>
<comment type="pathway">
    <text evidence="8">Polyol metabolism; myo-inositol biosynthesis; myo-inositol from D-glucose 6-phosphate: step 2/2.</text>
</comment>
<feature type="binding site" evidence="7">
    <location>
        <position position="183"/>
    </location>
    <ligand>
        <name>Mg(2+)</name>
        <dbReference type="ChEBI" id="CHEBI:18420"/>
        <label>1</label>
        <note>catalytic</note>
    </ligand>
</feature>
<evidence type="ECO:0000256" key="8">
    <source>
        <dbReference type="RuleBase" id="RU364068"/>
    </source>
</evidence>
<dbReference type="PROSITE" id="PS00629">
    <property type="entry name" value="IMP_1"/>
    <property type="match status" value="1"/>
</dbReference>
<name>A0AAE0FZX0_9CHLO</name>
<comment type="caution">
    <text evidence="10">The sequence shown here is derived from an EMBL/GenBank/DDBJ whole genome shotgun (WGS) entry which is preliminary data.</text>
</comment>
<dbReference type="PANTHER" id="PTHR20854:SF4">
    <property type="entry name" value="INOSITOL-1-MONOPHOSPHATASE-RELATED"/>
    <property type="match status" value="1"/>
</dbReference>
<dbReference type="InterPro" id="IPR020550">
    <property type="entry name" value="Inositol_monophosphatase_CS"/>
</dbReference>
<feature type="compositionally biased region" description="Low complexity" evidence="9">
    <location>
        <begin position="27"/>
        <end position="36"/>
    </location>
</feature>
<evidence type="ECO:0000256" key="9">
    <source>
        <dbReference type="SAM" id="MobiDB-lite"/>
    </source>
</evidence>
<dbReference type="EMBL" id="LGRX02011700">
    <property type="protein sequence ID" value="KAK3268650.1"/>
    <property type="molecule type" value="Genomic_DNA"/>
</dbReference>
<feature type="region of interest" description="Disordered" evidence="9">
    <location>
        <begin position="16"/>
        <end position="38"/>
    </location>
</feature>